<keyword evidence="2" id="KW-0030">Aminoacyl-tRNA synthetase</keyword>
<dbReference type="EMBL" id="LHXX01000011">
    <property type="protein sequence ID" value="KXB02603.1"/>
    <property type="molecule type" value="Genomic_DNA"/>
</dbReference>
<accession>A0A133V830</accession>
<protein>
    <submittedName>
        <fullName evidence="2">tRNA synthetase subunit beta</fullName>
    </submittedName>
</protein>
<dbReference type="GO" id="GO:0004826">
    <property type="term" value="F:phenylalanine-tRNA ligase activity"/>
    <property type="evidence" value="ECO:0007669"/>
    <property type="project" value="InterPro"/>
</dbReference>
<dbReference type="PANTHER" id="PTHR39209">
    <property type="match status" value="1"/>
</dbReference>
<dbReference type="InterPro" id="IPR005146">
    <property type="entry name" value="B3/B4_tRNA-bd"/>
</dbReference>
<evidence type="ECO:0000313" key="3">
    <source>
        <dbReference type="Proteomes" id="UP000070400"/>
    </source>
</evidence>
<proteinExistence type="predicted"/>
<gene>
    <name evidence="2" type="ORF">AKJ43_01415</name>
</gene>
<dbReference type="PANTHER" id="PTHR39209:SF2">
    <property type="entry name" value="CYTOPLASMIC PROTEIN"/>
    <property type="match status" value="1"/>
</dbReference>
<dbReference type="InterPro" id="IPR020825">
    <property type="entry name" value="Phe-tRNA_synthase-like_B3/B4"/>
</dbReference>
<keyword evidence="2" id="KW-0436">Ligase</keyword>
<organism evidence="2 3">
    <name type="scientific">candidate division MSBL1 archaeon SCGC-AAA261D19</name>
    <dbReference type="NCBI Taxonomy" id="1698273"/>
    <lineage>
        <taxon>Archaea</taxon>
        <taxon>Methanobacteriati</taxon>
        <taxon>Methanobacteriota</taxon>
        <taxon>candidate division MSBL1</taxon>
    </lineage>
</organism>
<dbReference type="Pfam" id="PF03483">
    <property type="entry name" value="B3_4"/>
    <property type="match status" value="1"/>
</dbReference>
<dbReference type="SUPFAM" id="SSF56037">
    <property type="entry name" value="PheT/TilS domain"/>
    <property type="match status" value="1"/>
</dbReference>
<name>A0A133V830_9EURY</name>
<comment type="caution">
    <text evidence="2">The sequence shown here is derived from an EMBL/GenBank/DDBJ whole genome shotgun (WGS) entry which is preliminary data.</text>
</comment>
<feature type="domain" description="B3/B4 tRNA-binding" evidence="1">
    <location>
        <begin position="63"/>
        <end position="215"/>
    </location>
</feature>
<dbReference type="AlphaFoldDB" id="A0A133V830"/>
<dbReference type="SMART" id="SM00873">
    <property type="entry name" value="B3_4"/>
    <property type="match status" value="1"/>
</dbReference>
<keyword evidence="3" id="KW-1185">Reference proteome</keyword>
<dbReference type="Gene3D" id="3.50.40.10">
    <property type="entry name" value="Phenylalanyl-trna Synthetase, Chain B, domain 3"/>
    <property type="match status" value="1"/>
</dbReference>
<dbReference type="Proteomes" id="UP000070400">
    <property type="component" value="Unassembled WGS sequence"/>
</dbReference>
<evidence type="ECO:0000259" key="1">
    <source>
        <dbReference type="SMART" id="SM00873"/>
    </source>
</evidence>
<evidence type="ECO:0000313" key="2">
    <source>
        <dbReference type="EMBL" id="KXB02603.1"/>
    </source>
</evidence>
<sequence>MNLKFSEEIRDRFPDLRVLSAKILGVNVERQSAELEHFKKKAIEETKKKYELEELKDVPTFRTYRDFFWEIGIDPTKTRPAAEALVRRVLQGKPLPTINTLVDAYNFASLRSEIPLAAFDYQSIKGEPLMRFASEGEEFSGIGMKKPAELNGGEIVVADSEKLIAIYPYRDSDETKITLDTNIVLLMICGVPGVEEEILNGAKRTAIDYVTRFCGGEVEE</sequence>
<reference evidence="2 3" key="1">
    <citation type="journal article" date="2016" name="Sci. Rep.">
        <title>Metabolic traits of an uncultured archaeal lineage -MSBL1- from brine pools of the Red Sea.</title>
        <authorList>
            <person name="Mwirichia R."/>
            <person name="Alam I."/>
            <person name="Rashid M."/>
            <person name="Vinu M."/>
            <person name="Ba-Alawi W."/>
            <person name="Anthony Kamau A."/>
            <person name="Kamanda Ngugi D."/>
            <person name="Goker M."/>
            <person name="Klenk H.P."/>
            <person name="Bajic V."/>
            <person name="Stingl U."/>
        </authorList>
    </citation>
    <scope>NUCLEOTIDE SEQUENCE [LARGE SCALE GENOMIC DNA]</scope>
    <source>
        <strain evidence="2">SCGC-AAA261D19</strain>
    </source>
</reference>
<dbReference type="GO" id="GO:0003723">
    <property type="term" value="F:RNA binding"/>
    <property type="evidence" value="ECO:0007669"/>
    <property type="project" value="InterPro"/>
</dbReference>